<feature type="transmembrane region" description="Helical" evidence="1">
    <location>
        <begin position="243"/>
        <end position="265"/>
    </location>
</feature>
<keyword evidence="1" id="KW-1133">Transmembrane helix</keyword>
<keyword evidence="1" id="KW-0472">Membrane</keyword>
<dbReference type="InterPro" id="IPR040229">
    <property type="entry name" value="At3g27390-like"/>
</dbReference>
<organism evidence="2 3">
    <name type="scientific">Tetracentron sinense</name>
    <name type="common">Spur-leaf</name>
    <dbReference type="NCBI Taxonomy" id="13715"/>
    <lineage>
        <taxon>Eukaryota</taxon>
        <taxon>Viridiplantae</taxon>
        <taxon>Streptophyta</taxon>
        <taxon>Embryophyta</taxon>
        <taxon>Tracheophyta</taxon>
        <taxon>Spermatophyta</taxon>
        <taxon>Magnoliopsida</taxon>
        <taxon>Trochodendrales</taxon>
        <taxon>Trochodendraceae</taxon>
        <taxon>Tetracentron</taxon>
    </lineage>
</organism>
<proteinExistence type="predicted"/>
<keyword evidence="3" id="KW-1185">Reference proteome</keyword>
<feature type="transmembrane region" description="Helical" evidence="1">
    <location>
        <begin position="312"/>
        <end position="330"/>
    </location>
</feature>
<dbReference type="PANTHER" id="PTHR31133:SF9">
    <property type="entry name" value="TRANSMEMBRANE PROTEIN"/>
    <property type="match status" value="1"/>
</dbReference>
<evidence type="ECO:0000256" key="1">
    <source>
        <dbReference type="SAM" id="Phobius"/>
    </source>
</evidence>
<feature type="transmembrane region" description="Helical" evidence="1">
    <location>
        <begin position="135"/>
        <end position="165"/>
    </location>
</feature>
<evidence type="ECO:0000313" key="2">
    <source>
        <dbReference type="EMBL" id="KAF8405104.1"/>
    </source>
</evidence>
<sequence length="606" mass="67957">MAVNFMSFSSGGPHFNASLNLFYSPEAKARHSKSQRFFVKLGGLFELRLEFSRSEEMEVPKGLLIYICYFIIFLPVFVFLFVLGMVKAAIFSPFVFLVIAVGDTGVVIGLGPCHLFWSIYCITRTEKFGPYMKCLLILTAPIPIALWMVVGVAGSAIMGIGYAFIWPVMETFRAISKEGVPIPMKFVRCFTDGTWSNVWGACTIVRDFADFSFHSYFSVMDGLLDSKGAEPIEFKVSQIPGCILAAILGVLVDVPVITLIVLYKVPILLFKGWHRLVQDLIGREGPFLETVCVPIAGLLILLWPVVVLLATLAGTISSFFCGCYASVVAYQENSTKRGLLYVVASTSLFDEYTNDLLYLREGSCFPRPRYREKNGSSSSHLPVKGLYEQIEAVHIMEPLIRTPSEKTKALKAVVIWDNFFKACEHIGREFLRDGAIGISDLEEWQLSKNKIVNIGIPAYAFLECFLGSIKCGSPGFLMRDNVELTSVNRPEGRVFDWLFEPMCIMKEQIRSLNLLETEELYLYKLCLYSADTVRVQAWQNGGLPPEDEIRRAQLEGLSRRLQGFCLTLSRLPTSRRRFFEVVEAIELEAKQQSSSFGSGDDIEAAI</sequence>
<dbReference type="AlphaFoldDB" id="A0A834ZD03"/>
<evidence type="ECO:0008006" key="4">
    <source>
        <dbReference type="Google" id="ProtNLM"/>
    </source>
</evidence>
<protein>
    <recommendedName>
        <fullName evidence="4">Transmembrane protein</fullName>
    </recommendedName>
</protein>
<name>A0A834ZD03_TETSI</name>
<keyword evidence="1" id="KW-0812">Transmembrane</keyword>
<dbReference type="EMBL" id="JABCRI010000006">
    <property type="protein sequence ID" value="KAF8405104.1"/>
    <property type="molecule type" value="Genomic_DNA"/>
</dbReference>
<dbReference type="PANTHER" id="PTHR31133">
    <property type="entry name" value="MEMBRANE PROTEIN"/>
    <property type="match status" value="1"/>
</dbReference>
<feature type="transmembrane region" description="Helical" evidence="1">
    <location>
        <begin position="90"/>
        <end position="123"/>
    </location>
</feature>
<dbReference type="OrthoDB" id="1932537at2759"/>
<gene>
    <name evidence="2" type="ORF">HHK36_010002</name>
</gene>
<evidence type="ECO:0000313" key="3">
    <source>
        <dbReference type="Proteomes" id="UP000655225"/>
    </source>
</evidence>
<reference evidence="2 3" key="1">
    <citation type="submission" date="2020-04" db="EMBL/GenBank/DDBJ databases">
        <title>Plant Genome Project.</title>
        <authorList>
            <person name="Zhang R.-G."/>
        </authorList>
    </citation>
    <scope>NUCLEOTIDE SEQUENCE [LARGE SCALE GENOMIC DNA]</scope>
    <source>
        <strain evidence="2">YNK0</strain>
        <tissue evidence="2">Leaf</tissue>
    </source>
</reference>
<dbReference type="Proteomes" id="UP000655225">
    <property type="component" value="Unassembled WGS sequence"/>
</dbReference>
<comment type="caution">
    <text evidence="2">The sequence shown here is derived from an EMBL/GenBank/DDBJ whole genome shotgun (WGS) entry which is preliminary data.</text>
</comment>
<accession>A0A834ZD03</accession>
<feature type="transmembrane region" description="Helical" evidence="1">
    <location>
        <begin position="63"/>
        <end position="84"/>
    </location>
</feature>
<dbReference type="OMA" id="FWILLWP"/>